<proteinExistence type="predicted"/>
<accession>A0A8J9X2D5</accession>
<evidence type="ECO:0008006" key="2">
    <source>
        <dbReference type="Google" id="ProtNLM"/>
    </source>
</evidence>
<dbReference type="InterPro" id="IPR036034">
    <property type="entry name" value="PDZ_sf"/>
</dbReference>
<reference evidence="1" key="1">
    <citation type="submission" date="2022-02" db="EMBL/GenBank/DDBJ databases">
        <authorList>
            <person name="Giguere J D."/>
        </authorList>
    </citation>
    <scope>NUCLEOTIDE SEQUENCE</scope>
    <source>
        <strain evidence="1">CCAP 1055/1</strain>
    </source>
</reference>
<protein>
    <recommendedName>
        <fullName evidence="2">PDZ domain-containing protein</fullName>
    </recommendedName>
</protein>
<gene>
    <name evidence="1" type="ORF">PTTT1_LOCUS16472</name>
</gene>
<sequence length="283" mass="31279">MFFVLELILTNCNSIVRTTYGRTNTNTIIVFSFKMSHTNSSTGNINNNDSTSLGRPKYCSVTFVKSEFDHVGIRLRRSAQGHMRIVSLSGVLLHSPISIGDQVVAIRSQKLGYIEPVQVARLRRLAGRVTIITVCPNGDPRLAEAMVEHPTAAGATWSGPLGGLEIQPNALGRSGISFLPYDSIWQNSVLQKDDIVLEVNGMPCRDGTTQLDGYIDDVAPRYVTVLVARHNSRAGQDEFEDFAKAETTVICRQLEPAERYRPGLSGRSKYSDFRAVKPRGYMV</sequence>
<evidence type="ECO:0000313" key="1">
    <source>
        <dbReference type="EMBL" id="CAG9281438.1"/>
    </source>
</evidence>
<name>A0A8J9X2D5_PHATR</name>
<dbReference type="SUPFAM" id="SSF50156">
    <property type="entry name" value="PDZ domain-like"/>
    <property type="match status" value="1"/>
</dbReference>
<organism evidence="1">
    <name type="scientific">Phaeodactylum tricornutum</name>
    <name type="common">Diatom</name>
    <dbReference type="NCBI Taxonomy" id="2850"/>
    <lineage>
        <taxon>Eukaryota</taxon>
        <taxon>Sar</taxon>
        <taxon>Stramenopiles</taxon>
        <taxon>Ochrophyta</taxon>
        <taxon>Bacillariophyta</taxon>
        <taxon>Bacillariophyceae</taxon>
        <taxon>Bacillariophycidae</taxon>
        <taxon>Naviculales</taxon>
        <taxon>Phaeodactylaceae</taxon>
        <taxon>Phaeodactylum</taxon>
    </lineage>
</organism>
<dbReference type="AlphaFoldDB" id="A0A8J9X2D5"/>
<dbReference type="Proteomes" id="UP000836788">
    <property type="component" value="Chromosome 15"/>
</dbReference>
<dbReference type="EMBL" id="OU594956">
    <property type="protein sequence ID" value="CAG9281438.1"/>
    <property type="molecule type" value="Genomic_DNA"/>
</dbReference>